<accession>A0A8C8SBZ1</accession>
<proteinExistence type="predicted"/>
<evidence type="ECO:0000313" key="4">
    <source>
        <dbReference type="Proteomes" id="UP000694393"/>
    </source>
</evidence>
<feature type="transmembrane region" description="Helical" evidence="2">
    <location>
        <begin position="437"/>
        <end position="458"/>
    </location>
</feature>
<dbReference type="Gene3D" id="1.10.287.210">
    <property type="match status" value="1"/>
</dbReference>
<evidence type="ECO:0000256" key="2">
    <source>
        <dbReference type="SAM" id="Phobius"/>
    </source>
</evidence>
<evidence type="ECO:0000256" key="1">
    <source>
        <dbReference type="ARBA" id="ARBA00023157"/>
    </source>
</evidence>
<dbReference type="AlphaFoldDB" id="A0A8C8SBZ1"/>
<keyword evidence="2" id="KW-0812">Transmembrane</keyword>
<dbReference type="PANTHER" id="PTHR10424:SF73">
    <property type="entry name" value="ENDOGENOUS RETROVIRUS GROUP FC1 ENV POLYPROTEIN-RELATED"/>
    <property type="match status" value="1"/>
</dbReference>
<evidence type="ECO:0000313" key="3">
    <source>
        <dbReference type="Ensembl" id="ENSPCEP00000017741.1"/>
    </source>
</evidence>
<reference evidence="3" key="1">
    <citation type="submission" date="2025-08" db="UniProtKB">
        <authorList>
            <consortium name="Ensembl"/>
        </authorList>
    </citation>
    <scope>IDENTIFICATION</scope>
</reference>
<keyword evidence="2" id="KW-1133">Transmembrane helix</keyword>
<keyword evidence="1" id="KW-1015">Disulfide bond</keyword>
<dbReference type="SUPFAM" id="SSF58069">
    <property type="entry name" value="Virus ectodomain"/>
    <property type="match status" value="1"/>
</dbReference>
<protein>
    <recommendedName>
        <fullName evidence="5">Envelope protein</fullName>
    </recommendedName>
</protein>
<dbReference type="InterPro" id="IPR018154">
    <property type="entry name" value="TLV/ENV_coat_polyprotein"/>
</dbReference>
<sequence length="470" mass="52022">LMAKPMRLPPLVLFATVNAGWEQNSFLKASQAVASAGNYSNCWICTHSLSHLEQGLPLLGIPASTPWLKSNISYLSTLSYKGQLSSPTNLERSLKIRIIAALCIRVNHTYGSLFVGTTQMCEYLLDYSGNKTFLMISKNHTAIGHTTEGGEEGSEDSLTSWTSYRITLNNVTTQICNNGWILQPSARDCYNNPINLLDGSPSTTLWASVVCRRFKNKHPEIWGLTCKNGTEPLCPILSEQGLYWLCGSNAYKTHTSNWTGTCILGRVVPGSQVVNTVYSHHVRNLGHHVKRSENPLAARNTGFHQFMSIMLPNLGIYELERAIVNLSAALEAIENATADVLTTLKEEVTQLSQVGIQNGMALDFLLASQGGVCALVNSTCCVFMNQNKRIETDIKTIQNQLKVIHQVASENINWGPDTFWAWLTSWLPDLGALGRKIMYGLIMILFLIVLIYVIIMLFHCCTSTPITNCT</sequence>
<keyword evidence="4" id="KW-1185">Reference proteome</keyword>
<name>A0A8C8SBZ1_9SAUR</name>
<dbReference type="Ensembl" id="ENSPCET00000018354.1">
    <property type="protein sequence ID" value="ENSPCEP00000017741.1"/>
    <property type="gene ID" value="ENSPCEG00000013896.1"/>
</dbReference>
<keyword evidence="2" id="KW-0472">Membrane</keyword>
<dbReference type="PANTHER" id="PTHR10424">
    <property type="entry name" value="VIRAL ENVELOPE PROTEIN"/>
    <property type="match status" value="1"/>
</dbReference>
<evidence type="ECO:0008006" key="5">
    <source>
        <dbReference type="Google" id="ProtNLM"/>
    </source>
</evidence>
<dbReference type="Pfam" id="PF00429">
    <property type="entry name" value="TLV_coat"/>
    <property type="match status" value="1"/>
</dbReference>
<dbReference type="Proteomes" id="UP000694393">
    <property type="component" value="Unplaced"/>
</dbReference>
<organism evidence="3 4">
    <name type="scientific">Pelusios castaneus</name>
    <name type="common">West African mud turtle</name>
    <dbReference type="NCBI Taxonomy" id="367368"/>
    <lineage>
        <taxon>Eukaryota</taxon>
        <taxon>Metazoa</taxon>
        <taxon>Chordata</taxon>
        <taxon>Craniata</taxon>
        <taxon>Vertebrata</taxon>
        <taxon>Euteleostomi</taxon>
        <taxon>Archelosauria</taxon>
        <taxon>Testudinata</taxon>
        <taxon>Testudines</taxon>
        <taxon>Pleurodira</taxon>
        <taxon>Pelomedusidae</taxon>
        <taxon>Pelusios</taxon>
    </lineage>
</organism>
<reference evidence="3" key="2">
    <citation type="submission" date="2025-09" db="UniProtKB">
        <authorList>
            <consortium name="Ensembl"/>
        </authorList>
    </citation>
    <scope>IDENTIFICATION</scope>
</reference>